<sequence>MSKEQIEHLLTLEAELSELEVETFEIEDIFDPGQVAAQGPVKTSGGSGGGGSGGCCSTVSTSTSSCCSCTSCSH</sequence>
<gene>
    <name evidence="2" type="ORF">EPA93_45460</name>
</gene>
<keyword evidence="3" id="KW-1185">Reference proteome</keyword>
<evidence type="ECO:0000313" key="2">
    <source>
        <dbReference type="EMBL" id="QBD82829.1"/>
    </source>
</evidence>
<protein>
    <submittedName>
        <fullName evidence="2">Thiazolylpeptide-type bacteriocin</fullName>
    </submittedName>
</protein>
<feature type="compositionally biased region" description="Low complexity" evidence="1">
    <location>
        <begin position="55"/>
        <end position="65"/>
    </location>
</feature>
<dbReference type="NCBIfam" id="TIGR03892">
    <property type="entry name" value="thiopep_precurs"/>
    <property type="match status" value="1"/>
</dbReference>
<feature type="region of interest" description="Disordered" evidence="1">
    <location>
        <begin position="36"/>
        <end position="74"/>
    </location>
</feature>
<dbReference type="RefSeq" id="WP_129893898.1">
    <property type="nucleotide sequence ID" value="NZ_CP035758.1"/>
</dbReference>
<organism evidence="2 3">
    <name type="scientific">Ktedonosporobacter rubrisoli</name>
    <dbReference type="NCBI Taxonomy" id="2509675"/>
    <lineage>
        <taxon>Bacteria</taxon>
        <taxon>Bacillati</taxon>
        <taxon>Chloroflexota</taxon>
        <taxon>Ktedonobacteria</taxon>
        <taxon>Ktedonobacterales</taxon>
        <taxon>Ktedonosporobacteraceae</taxon>
        <taxon>Ktedonosporobacter</taxon>
    </lineage>
</organism>
<accession>A0A4P6K3Q5</accession>
<dbReference type="EMBL" id="CP035758">
    <property type="protein sequence ID" value="QBD82829.1"/>
    <property type="molecule type" value="Genomic_DNA"/>
</dbReference>
<dbReference type="InterPro" id="IPR023895">
    <property type="entry name" value="Thiopep_bacteriocin_prcur"/>
</dbReference>
<dbReference type="KEGG" id="kbs:EPA93_45460"/>
<dbReference type="AlphaFoldDB" id="A0A4P6K3Q5"/>
<reference evidence="2 3" key="1">
    <citation type="submission" date="2019-01" db="EMBL/GenBank/DDBJ databases">
        <title>Ktedonosporobacter rubrisoli SCAWS-G2.</title>
        <authorList>
            <person name="Huang Y."/>
            <person name="Yan B."/>
        </authorList>
    </citation>
    <scope>NUCLEOTIDE SEQUENCE [LARGE SCALE GENOMIC DNA]</scope>
    <source>
        <strain evidence="2 3">SCAWS-G2</strain>
    </source>
</reference>
<evidence type="ECO:0000313" key="3">
    <source>
        <dbReference type="Proteomes" id="UP000290365"/>
    </source>
</evidence>
<proteinExistence type="predicted"/>
<feature type="compositionally biased region" description="Gly residues" evidence="1">
    <location>
        <begin position="45"/>
        <end position="54"/>
    </location>
</feature>
<dbReference type="Proteomes" id="UP000290365">
    <property type="component" value="Chromosome"/>
</dbReference>
<evidence type="ECO:0000256" key="1">
    <source>
        <dbReference type="SAM" id="MobiDB-lite"/>
    </source>
</evidence>
<name>A0A4P6K3Q5_KTERU</name>